<accession>L1K506</accession>
<sequence>SQLRIRVSEARNLPALDWGGTSDPYVIARFEGQTKKTSTIFKTLHPRWNEILVFPTSSSTMDTSLGIECFDHDFGSKDDSCGRVDIDLLGFSVGETVCKWYPLKDY</sequence>
<gene>
    <name evidence="4" type="ORF">GUITHDRAFT_40140</name>
</gene>
<dbReference type="CDD" id="cd00030">
    <property type="entry name" value="C2"/>
    <property type="match status" value="1"/>
</dbReference>
<proteinExistence type="predicted"/>
<evidence type="ECO:0000256" key="1">
    <source>
        <dbReference type="ARBA" id="ARBA00022723"/>
    </source>
</evidence>
<keyword evidence="1" id="KW-0479">Metal-binding</keyword>
<dbReference type="GO" id="GO:0005509">
    <property type="term" value="F:calcium ion binding"/>
    <property type="evidence" value="ECO:0007669"/>
    <property type="project" value="TreeGrafter"/>
</dbReference>
<evidence type="ECO:0000259" key="3">
    <source>
        <dbReference type="PROSITE" id="PS50004"/>
    </source>
</evidence>
<dbReference type="SUPFAM" id="SSF49562">
    <property type="entry name" value="C2 domain (Calcium/lipid-binding domain, CaLB)"/>
    <property type="match status" value="1"/>
</dbReference>
<keyword evidence="2" id="KW-0106">Calcium</keyword>
<dbReference type="InterPro" id="IPR000008">
    <property type="entry name" value="C2_dom"/>
</dbReference>
<dbReference type="HOGENOM" id="CLU_109145_2_1_1"/>
<dbReference type="PANTHER" id="PTHR45911">
    <property type="entry name" value="C2 DOMAIN-CONTAINING PROTEIN"/>
    <property type="match status" value="1"/>
</dbReference>
<dbReference type="AlphaFoldDB" id="L1K506"/>
<dbReference type="SMART" id="SM00239">
    <property type="entry name" value="C2"/>
    <property type="match status" value="1"/>
</dbReference>
<protein>
    <recommendedName>
        <fullName evidence="3">C2 domain-containing protein</fullName>
    </recommendedName>
</protein>
<dbReference type="STRING" id="905079.L1K506"/>
<evidence type="ECO:0000313" key="4">
    <source>
        <dbReference type="EMBL" id="EKX55438.1"/>
    </source>
</evidence>
<keyword evidence="6" id="KW-1185">Reference proteome</keyword>
<dbReference type="EMBL" id="JH992965">
    <property type="protein sequence ID" value="EKX55438.1"/>
    <property type="molecule type" value="Genomic_DNA"/>
</dbReference>
<feature type="non-terminal residue" evidence="4">
    <location>
        <position position="1"/>
    </location>
</feature>
<reference evidence="4 6" key="1">
    <citation type="journal article" date="2012" name="Nature">
        <title>Algal genomes reveal evolutionary mosaicism and the fate of nucleomorphs.</title>
        <authorList>
            <consortium name="DOE Joint Genome Institute"/>
            <person name="Curtis B.A."/>
            <person name="Tanifuji G."/>
            <person name="Burki F."/>
            <person name="Gruber A."/>
            <person name="Irimia M."/>
            <person name="Maruyama S."/>
            <person name="Arias M.C."/>
            <person name="Ball S.G."/>
            <person name="Gile G.H."/>
            <person name="Hirakawa Y."/>
            <person name="Hopkins J.F."/>
            <person name="Kuo A."/>
            <person name="Rensing S.A."/>
            <person name="Schmutz J."/>
            <person name="Symeonidi A."/>
            <person name="Elias M."/>
            <person name="Eveleigh R.J."/>
            <person name="Herman E.K."/>
            <person name="Klute M.J."/>
            <person name="Nakayama T."/>
            <person name="Obornik M."/>
            <person name="Reyes-Prieto A."/>
            <person name="Armbrust E.V."/>
            <person name="Aves S.J."/>
            <person name="Beiko R.G."/>
            <person name="Coutinho P."/>
            <person name="Dacks J.B."/>
            <person name="Durnford D.G."/>
            <person name="Fast N.M."/>
            <person name="Green B.R."/>
            <person name="Grisdale C.J."/>
            <person name="Hempel F."/>
            <person name="Henrissat B."/>
            <person name="Hoppner M.P."/>
            <person name="Ishida K."/>
            <person name="Kim E."/>
            <person name="Koreny L."/>
            <person name="Kroth P.G."/>
            <person name="Liu Y."/>
            <person name="Malik S.B."/>
            <person name="Maier U.G."/>
            <person name="McRose D."/>
            <person name="Mock T."/>
            <person name="Neilson J.A."/>
            <person name="Onodera N.T."/>
            <person name="Poole A.M."/>
            <person name="Pritham E.J."/>
            <person name="Richards T.A."/>
            <person name="Rocap G."/>
            <person name="Roy S.W."/>
            <person name="Sarai C."/>
            <person name="Schaack S."/>
            <person name="Shirato S."/>
            <person name="Slamovits C.H."/>
            <person name="Spencer D.F."/>
            <person name="Suzuki S."/>
            <person name="Worden A.Z."/>
            <person name="Zauner S."/>
            <person name="Barry K."/>
            <person name="Bell C."/>
            <person name="Bharti A.K."/>
            <person name="Crow J.A."/>
            <person name="Grimwood J."/>
            <person name="Kramer R."/>
            <person name="Lindquist E."/>
            <person name="Lucas S."/>
            <person name="Salamov A."/>
            <person name="McFadden G.I."/>
            <person name="Lane C.E."/>
            <person name="Keeling P.J."/>
            <person name="Gray M.W."/>
            <person name="Grigoriev I.V."/>
            <person name="Archibald J.M."/>
        </authorList>
    </citation>
    <scope>NUCLEOTIDE SEQUENCE</scope>
    <source>
        <strain evidence="4 6">CCMP2712</strain>
    </source>
</reference>
<reference evidence="6" key="2">
    <citation type="submission" date="2012-11" db="EMBL/GenBank/DDBJ databases">
        <authorList>
            <person name="Kuo A."/>
            <person name="Curtis B.A."/>
            <person name="Tanifuji G."/>
            <person name="Burki F."/>
            <person name="Gruber A."/>
            <person name="Irimia M."/>
            <person name="Maruyama S."/>
            <person name="Arias M.C."/>
            <person name="Ball S.G."/>
            <person name="Gile G.H."/>
            <person name="Hirakawa Y."/>
            <person name="Hopkins J.F."/>
            <person name="Rensing S.A."/>
            <person name="Schmutz J."/>
            <person name="Symeonidi A."/>
            <person name="Elias M."/>
            <person name="Eveleigh R.J."/>
            <person name="Herman E.K."/>
            <person name="Klute M.J."/>
            <person name="Nakayama T."/>
            <person name="Obornik M."/>
            <person name="Reyes-Prieto A."/>
            <person name="Armbrust E.V."/>
            <person name="Aves S.J."/>
            <person name="Beiko R.G."/>
            <person name="Coutinho P."/>
            <person name="Dacks J.B."/>
            <person name="Durnford D.G."/>
            <person name="Fast N.M."/>
            <person name="Green B.R."/>
            <person name="Grisdale C."/>
            <person name="Hempe F."/>
            <person name="Henrissat B."/>
            <person name="Hoppner M.P."/>
            <person name="Ishida K.-I."/>
            <person name="Kim E."/>
            <person name="Koreny L."/>
            <person name="Kroth P.G."/>
            <person name="Liu Y."/>
            <person name="Malik S.-B."/>
            <person name="Maier U.G."/>
            <person name="McRose D."/>
            <person name="Mock T."/>
            <person name="Neilson J.A."/>
            <person name="Onodera N.T."/>
            <person name="Poole A.M."/>
            <person name="Pritham E.J."/>
            <person name="Richards T.A."/>
            <person name="Rocap G."/>
            <person name="Roy S.W."/>
            <person name="Sarai C."/>
            <person name="Schaack S."/>
            <person name="Shirato S."/>
            <person name="Slamovits C.H."/>
            <person name="Spencer D.F."/>
            <person name="Suzuki S."/>
            <person name="Worden A.Z."/>
            <person name="Zauner S."/>
            <person name="Barry K."/>
            <person name="Bell C."/>
            <person name="Bharti A.K."/>
            <person name="Crow J.A."/>
            <person name="Grimwood J."/>
            <person name="Kramer R."/>
            <person name="Lindquist E."/>
            <person name="Lucas S."/>
            <person name="Salamov A."/>
            <person name="McFadden G.I."/>
            <person name="Lane C.E."/>
            <person name="Keeling P.J."/>
            <person name="Gray M.W."/>
            <person name="Grigoriev I.V."/>
            <person name="Archibald J.M."/>
        </authorList>
    </citation>
    <scope>NUCLEOTIDE SEQUENCE</scope>
    <source>
        <strain evidence="6">CCMP2712</strain>
    </source>
</reference>
<dbReference type="RefSeq" id="XP_005842418.1">
    <property type="nucleotide sequence ID" value="XM_005842361.1"/>
</dbReference>
<dbReference type="eggNOG" id="KOG2059">
    <property type="taxonomic scope" value="Eukaryota"/>
</dbReference>
<evidence type="ECO:0000313" key="6">
    <source>
        <dbReference type="Proteomes" id="UP000011087"/>
    </source>
</evidence>
<feature type="non-terminal residue" evidence="4">
    <location>
        <position position="106"/>
    </location>
</feature>
<dbReference type="PROSITE" id="PS50004">
    <property type="entry name" value="C2"/>
    <property type="match status" value="1"/>
</dbReference>
<organism evidence="4">
    <name type="scientific">Guillardia theta (strain CCMP2712)</name>
    <name type="common">Cryptophyte</name>
    <dbReference type="NCBI Taxonomy" id="905079"/>
    <lineage>
        <taxon>Eukaryota</taxon>
        <taxon>Cryptophyceae</taxon>
        <taxon>Pyrenomonadales</taxon>
        <taxon>Geminigeraceae</taxon>
        <taxon>Guillardia</taxon>
    </lineage>
</organism>
<dbReference type="OrthoDB" id="67700at2759"/>
<dbReference type="KEGG" id="gtt:GUITHDRAFT_40140"/>
<dbReference type="Proteomes" id="UP000011087">
    <property type="component" value="Unassembled WGS sequence"/>
</dbReference>
<dbReference type="PaxDb" id="55529-EKX55438"/>
<evidence type="ECO:0000256" key="2">
    <source>
        <dbReference type="ARBA" id="ARBA00022837"/>
    </source>
</evidence>
<reference evidence="5" key="3">
    <citation type="submission" date="2015-06" db="UniProtKB">
        <authorList>
            <consortium name="EnsemblProtists"/>
        </authorList>
    </citation>
    <scope>IDENTIFICATION</scope>
</reference>
<dbReference type="InterPro" id="IPR035892">
    <property type="entry name" value="C2_domain_sf"/>
</dbReference>
<dbReference type="OMA" id="MAWEPVI"/>
<feature type="domain" description="C2" evidence="3">
    <location>
        <begin position="1"/>
        <end position="101"/>
    </location>
</feature>
<evidence type="ECO:0000313" key="5">
    <source>
        <dbReference type="EnsemblProtists" id="EKX55438"/>
    </source>
</evidence>
<name>L1K506_GUITC</name>
<dbReference type="PRINTS" id="PR00360">
    <property type="entry name" value="C2DOMAIN"/>
</dbReference>
<dbReference type="Pfam" id="PF00168">
    <property type="entry name" value="C2"/>
    <property type="match status" value="1"/>
</dbReference>
<dbReference type="PANTHER" id="PTHR45911:SF4">
    <property type="entry name" value="MULTIPLE C2 AND TRANSMEMBRANE DOMAIN-CONTAINING PROTEIN"/>
    <property type="match status" value="1"/>
</dbReference>
<dbReference type="GO" id="GO:0016020">
    <property type="term" value="C:membrane"/>
    <property type="evidence" value="ECO:0007669"/>
    <property type="project" value="TreeGrafter"/>
</dbReference>
<dbReference type="GeneID" id="17312055"/>
<dbReference type="Gene3D" id="2.60.40.150">
    <property type="entry name" value="C2 domain"/>
    <property type="match status" value="1"/>
</dbReference>
<dbReference type="EnsemblProtists" id="EKX55438">
    <property type="protein sequence ID" value="EKX55438"/>
    <property type="gene ID" value="GUITHDRAFT_40140"/>
</dbReference>